<dbReference type="PANTHER" id="PTHR12599">
    <property type="entry name" value="PTERIN-4-ALPHA-CARBINOLAMINE DEHYDRATASE"/>
    <property type="match status" value="1"/>
</dbReference>
<keyword evidence="8" id="KW-1185">Reference proteome</keyword>
<accession>A0ABP0TNZ6</accession>
<dbReference type="PANTHER" id="PTHR12599:SF8">
    <property type="entry name" value="PTERIN-4-ALPHA-CARBINOLAMINE DEHYDRATASE, CHLOROPLASTIC-RELATED"/>
    <property type="match status" value="1"/>
</dbReference>
<dbReference type="InterPro" id="IPR001533">
    <property type="entry name" value="Pterin_deHydtase"/>
</dbReference>
<dbReference type="Proteomes" id="UP001497512">
    <property type="component" value="Chromosome 13"/>
</dbReference>
<feature type="chain" id="PRO_5046928868" description="4a-hydroxytetrahydrobiopterin dehydratase" evidence="6">
    <location>
        <begin position="29"/>
        <end position="218"/>
    </location>
</feature>
<keyword evidence="6" id="KW-0732">Signal</keyword>
<organism evidence="7 8">
    <name type="scientific">Sphagnum troendelagicum</name>
    <dbReference type="NCBI Taxonomy" id="128251"/>
    <lineage>
        <taxon>Eukaryota</taxon>
        <taxon>Viridiplantae</taxon>
        <taxon>Streptophyta</taxon>
        <taxon>Embryophyta</taxon>
        <taxon>Bryophyta</taxon>
        <taxon>Sphagnophytina</taxon>
        <taxon>Sphagnopsida</taxon>
        <taxon>Sphagnales</taxon>
        <taxon>Sphagnaceae</taxon>
        <taxon>Sphagnum</taxon>
    </lineage>
</organism>
<protein>
    <recommendedName>
        <fullName evidence="3">4a-hydroxytetrahydrobiopterin dehydratase</fullName>
        <ecNumber evidence="3">4.2.1.96</ecNumber>
    </recommendedName>
</protein>
<dbReference type="Pfam" id="PF01329">
    <property type="entry name" value="Pterin_4a"/>
    <property type="match status" value="1"/>
</dbReference>
<evidence type="ECO:0000256" key="3">
    <source>
        <dbReference type="ARBA" id="ARBA00013252"/>
    </source>
</evidence>
<evidence type="ECO:0000313" key="7">
    <source>
        <dbReference type="EMBL" id="CAK9201366.1"/>
    </source>
</evidence>
<comment type="catalytic activity">
    <reaction evidence="1">
        <text>(4aS,6R)-4a-hydroxy-L-erythro-5,6,7,8-tetrahydrobiopterin = (6R)-L-erythro-6,7-dihydrobiopterin + H2O</text>
        <dbReference type="Rhea" id="RHEA:11920"/>
        <dbReference type="ChEBI" id="CHEBI:15377"/>
        <dbReference type="ChEBI" id="CHEBI:15642"/>
        <dbReference type="ChEBI" id="CHEBI:43120"/>
        <dbReference type="EC" id="4.2.1.96"/>
    </reaction>
</comment>
<keyword evidence="4" id="KW-0456">Lyase</keyword>
<dbReference type="SUPFAM" id="SSF55248">
    <property type="entry name" value="PCD-like"/>
    <property type="match status" value="1"/>
</dbReference>
<name>A0ABP0TNZ6_9BRYO</name>
<dbReference type="EMBL" id="OZ019905">
    <property type="protein sequence ID" value="CAK9201366.1"/>
    <property type="molecule type" value="Genomic_DNA"/>
</dbReference>
<evidence type="ECO:0000256" key="2">
    <source>
        <dbReference type="ARBA" id="ARBA00006472"/>
    </source>
</evidence>
<proteinExistence type="inferred from homology"/>
<dbReference type="CDD" id="cd00913">
    <property type="entry name" value="PCD_DCoH_subfamily_a"/>
    <property type="match status" value="1"/>
</dbReference>
<evidence type="ECO:0000256" key="5">
    <source>
        <dbReference type="SAM" id="MobiDB-lite"/>
    </source>
</evidence>
<evidence type="ECO:0000256" key="4">
    <source>
        <dbReference type="ARBA" id="ARBA00023239"/>
    </source>
</evidence>
<feature type="region of interest" description="Disordered" evidence="5">
    <location>
        <begin position="81"/>
        <end position="111"/>
    </location>
</feature>
<reference evidence="7" key="1">
    <citation type="submission" date="2024-02" db="EMBL/GenBank/DDBJ databases">
        <authorList>
            <consortium name="ELIXIR-Norway"/>
            <consortium name="Elixir Norway"/>
        </authorList>
    </citation>
    <scope>NUCLEOTIDE SEQUENCE</scope>
</reference>
<dbReference type="EC" id="4.2.1.96" evidence="3"/>
<dbReference type="InterPro" id="IPR036428">
    <property type="entry name" value="PCD_sf"/>
</dbReference>
<dbReference type="Gene3D" id="3.30.1360.20">
    <property type="entry name" value="Transcriptional coactivator/pterin dehydratase"/>
    <property type="match status" value="1"/>
</dbReference>
<evidence type="ECO:0000256" key="1">
    <source>
        <dbReference type="ARBA" id="ARBA00001554"/>
    </source>
</evidence>
<feature type="signal peptide" evidence="6">
    <location>
        <begin position="1"/>
        <end position="28"/>
    </location>
</feature>
<evidence type="ECO:0000256" key="6">
    <source>
        <dbReference type="SAM" id="SignalP"/>
    </source>
</evidence>
<sequence>MLVMALALTPLAIGPLSSLSAFARTCSASSCYRSSSASHVFLQASKNSRILRVSRVGRTPPGQTLVVRTSGNLGGDFGTRDTFPEEHNSMIPSSSQSRLAEKSCKPLPTGTPALSEDEAEALLAEVVGWRISRAHDAALKLQYDWNLKNFKAGLELFSRIAAVAEAEKHHPDLHLENYKKVRAEIWTHTVGGLSENDFILAAKINQIDTRDLVSKKKS</sequence>
<comment type="similarity">
    <text evidence="2">Belongs to the pterin-4-alpha-carbinolamine dehydratase family.</text>
</comment>
<gene>
    <name evidence="7" type="ORF">CSSPTR1EN2_LOCUS5871</name>
</gene>
<evidence type="ECO:0000313" key="8">
    <source>
        <dbReference type="Proteomes" id="UP001497512"/>
    </source>
</evidence>